<dbReference type="InterPro" id="IPR043168">
    <property type="entry name" value="DegV_C"/>
</dbReference>
<keyword evidence="3" id="KW-1185">Reference proteome</keyword>
<evidence type="ECO:0000313" key="2">
    <source>
        <dbReference type="EMBL" id="QSQ09845.1"/>
    </source>
</evidence>
<evidence type="ECO:0000256" key="1">
    <source>
        <dbReference type="ARBA" id="ARBA00023121"/>
    </source>
</evidence>
<keyword evidence="1" id="KW-0446">Lipid-binding</keyword>
<dbReference type="SUPFAM" id="SSF82549">
    <property type="entry name" value="DAK1/DegV-like"/>
    <property type="match status" value="1"/>
</dbReference>
<name>A0A8A0RN62_9FIRM</name>
<dbReference type="NCBIfam" id="TIGR00762">
    <property type="entry name" value="DegV"/>
    <property type="match status" value="1"/>
</dbReference>
<reference evidence="2" key="1">
    <citation type="submission" date="2020-07" db="EMBL/GenBank/DDBJ databases">
        <title>Koleobacter methoxysyntrophicus gen. nov., sp. nov., a novel anaerobic bacterium isolated from deep subsurface oil field and proposal of Koleobacterales ord. nov. in the phylum Firmicutes.</title>
        <authorList>
            <person name="Sakamoto S."/>
            <person name="Tamaki H."/>
        </authorList>
    </citation>
    <scope>NUCLEOTIDE SEQUENCE</scope>
    <source>
        <strain evidence="2">NRmbB1</strain>
    </source>
</reference>
<dbReference type="Pfam" id="PF02645">
    <property type="entry name" value="DegV"/>
    <property type="match status" value="1"/>
</dbReference>
<dbReference type="Gene3D" id="3.40.50.10170">
    <property type="match status" value="1"/>
</dbReference>
<protein>
    <submittedName>
        <fullName evidence="2">Protein DegV</fullName>
    </submittedName>
</protein>
<accession>A0A8A0RN62</accession>
<gene>
    <name evidence="2" type="primary">degV</name>
    <name evidence="2" type="ORF">H0A61_02226</name>
</gene>
<sequence>MPEKIGIVTDSTADIPKGYIERYGIEVVPLKVFFGEEEFRDGIDLTSEEFYNKLQTSPYHPRTSQPSPSDFINTYRKLGKEVDTIVSIHISGKLSGTYQSALIAKSNLEELDINVIDSKVTSMVLGIVVIQAARAVEQGKGKNEVIDLIHGILSKMKIYFVVDSLDYLQKGGRIGKAAAFMGNLLNIKPLLSLGDGEVIPVEKVRGKSKAVKKLLEKMRENIKPTKPVRVSVLGARADKEMEKLSKEIKEQFNVIEIIKASIGAVIGTYVGPGTVGVAFYQE</sequence>
<organism evidence="2 3">
    <name type="scientific">Koleobacter methoxysyntrophicus</name>
    <dbReference type="NCBI Taxonomy" id="2751313"/>
    <lineage>
        <taxon>Bacteria</taxon>
        <taxon>Bacillati</taxon>
        <taxon>Bacillota</taxon>
        <taxon>Clostridia</taxon>
        <taxon>Koleobacterales</taxon>
        <taxon>Koleobacteraceae</taxon>
        <taxon>Koleobacter</taxon>
    </lineage>
</organism>
<dbReference type="KEGG" id="kme:H0A61_02226"/>
<dbReference type="InterPro" id="IPR003797">
    <property type="entry name" value="DegV"/>
</dbReference>
<dbReference type="InterPro" id="IPR050270">
    <property type="entry name" value="DegV_domain_contain"/>
</dbReference>
<dbReference type="RefSeq" id="WP_206707180.1">
    <property type="nucleotide sequence ID" value="NZ_CP059066.1"/>
</dbReference>
<dbReference type="Gene3D" id="3.30.1180.10">
    <property type="match status" value="1"/>
</dbReference>
<dbReference type="GO" id="GO:0008289">
    <property type="term" value="F:lipid binding"/>
    <property type="evidence" value="ECO:0007669"/>
    <property type="project" value="UniProtKB-KW"/>
</dbReference>
<evidence type="ECO:0000313" key="3">
    <source>
        <dbReference type="Proteomes" id="UP000662904"/>
    </source>
</evidence>
<dbReference type="Proteomes" id="UP000662904">
    <property type="component" value="Chromosome"/>
</dbReference>
<proteinExistence type="predicted"/>
<dbReference type="PROSITE" id="PS51482">
    <property type="entry name" value="DEGV"/>
    <property type="match status" value="1"/>
</dbReference>
<dbReference type="PANTHER" id="PTHR33434">
    <property type="entry name" value="DEGV DOMAIN-CONTAINING PROTEIN DR_1986-RELATED"/>
    <property type="match status" value="1"/>
</dbReference>
<dbReference type="EMBL" id="CP059066">
    <property type="protein sequence ID" value="QSQ09845.1"/>
    <property type="molecule type" value="Genomic_DNA"/>
</dbReference>
<dbReference type="PANTHER" id="PTHR33434:SF2">
    <property type="entry name" value="FATTY ACID-BINDING PROTEIN TM_1468"/>
    <property type="match status" value="1"/>
</dbReference>
<dbReference type="AlphaFoldDB" id="A0A8A0RN62"/>